<keyword evidence="4" id="KW-1185">Reference proteome</keyword>
<dbReference type="AlphaFoldDB" id="A0A326U184"/>
<keyword evidence="1" id="KW-0560">Oxidoreductase</keyword>
<dbReference type="Gene3D" id="3.40.50.720">
    <property type="entry name" value="NAD(P)-binding Rossmann-like Domain"/>
    <property type="match status" value="1"/>
</dbReference>
<dbReference type="Pfam" id="PF00107">
    <property type="entry name" value="ADH_zinc_N"/>
    <property type="match status" value="1"/>
</dbReference>
<dbReference type="Proteomes" id="UP000248806">
    <property type="component" value="Unassembled WGS sequence"/>
</dbReference>
<dbReference type="GO" id="GO:0016628">
    <property type="term" value="F:oxidoreductase activity, acting on the CH-CH group of donors, NAD or NADP as acceptor"/>
    <property type="evidence" value="ECO:0007669"/>
    <property type="project" value="InterPro"/>
</dbReference>
<evidence type="ECO:0000259" key="2">
    <source>
        <dbReference type="SMART" id="SM00829"/>
    </source>
</evidence>
<dbReference type="CDD" id="cd05288">
    <property type="entry name" value="PGDH"/>
    <property type="match status" value="1"/>
</dbReference>
<dbReference type="Pfam" id="PF16884">
    <property type="entry name" value="ADH_N_2"/>
    <property type="match status" value="1"/>
</dbReference>
<evidence type="ECO:0000313" key="4">
    <source>
        <dbReference type="Proteomes" id="UP000248806"/>
    </source>
</evidence>
<accession>A0A326U184</accession>
<dbReference type="InterPro" id="IPR041694">
    <property type="entry name" value="ADH_N_2"/>
</dbReference>
<dbReference type="PANTHER" id="PTHR43205:SF7">
    <property type="entry name" value="PROSTAGLANDIN REDUCTASE 1"/>
    <property type="match status" value="1"/>
</dbReference>
<protein>
    <recommendedName>
        <fullName evidence="2">Enoyl reductase (ER) domain-containing protein</fullName>
    </recommendedName>
</protein>
<dbReference type="Gene3D" id="3.90.180.10">
    <property type="entry name" value="Medium-chain alcohol dehydrogenases, catalytic domain"/>
    <property type="match status" value="1"/>
</dbReference>
<reference evidence="3 4" key="1">
    <citation type="submission" date="2018-06" db="EMBL/GenBank/DDBJ databases">
        <title>Genomic Encyclopedia of Archaeal and Bacterial Type Strains, Phase II (KMG-II): from individual species to whole genera.</title>
        <authorList>
            <person name="Goeker M."/>
        </authorList>
    </citation>
    <scope>NUCLEOTIDE SEQUENCE [LARGE SCALE GENOMIC DNA]</scope>
    <source>
        <strain evidence="3 4">ATCC BAA-1881</strain>
    </source>
</reference>
<gene>
    <name evidence="3" type="ORF">EI42_04927</name>
</gene>
<dbReference type="InterPro" id="IPR036291">
    <property type="entry name" value="NAD(P)-bd_dom_sf"/>
</dbReference>
<dbReference type="SMART" id="SM00829">
    <property type="entry name" value="PKS_ER"/>
    <property type="match status" value="1"/>
</dbReference>
<dbReference type="SUPFAM" id="SSF51735">
    <property type="entry name" value="NAD(P)-binding Rossmann-fold domains"/>
    <property type="match status" value="1"/>
</dbReference>
<sequence>MSKKNRQIVLASRPQGWVQESNFRLVETDVPALKDGEVLVKNIYLSLDPYMRGRMNATKSYASSVEIGQVMVGGTVGKVEASKNPQFREGDAVLGYFGWQEYGISDGKGLQKLPESKDIPLSTYLGVLGMPGLTAWVGLIEICQPKPGETVVVSAASGAVGSVVGQLAKAHDCCVVGIAGGPQKCNYIVQELGFDQAVDHRAGNLQEDLEKATPNGIDIDFENVGGEVMDTILGRLNTFARIALCGMVSQYNETQPAQFRNFGAMIASRVKMQGFLVGDYQHLWPQAQEELTSLLQAGKLKYRESIAHGVENAPKAFIGMLKGENFGKQLVKLSEE</sequence>
<dbReference type="InterPro" id="IPR045010">
    <property type="entry name" value="MDR_fam"/>
</dbReference>
<evidence type="ECO:0000256" key="1">
    <source>
        <dbReference type="ARBA" id="ARBA00023002"/>
    </source>
</evidence>
<dbReference type="RefSeq" id="WP_246046541.1">
    <property type="nucleotide sequence ID" value="NZ_BIFX01000003.1"/>
</dbReference>
<dbReference type="FunFam" id="3.40.50.720:FF:000121">
    <property type="entry name" value="Prostaglandin reductase 2"/>
    <property type="match status" value="1"/>
</dbReference>
<dbReference type="InterPro" id="IPR011032">
    <property type="entry name" value="GroES-like_sf"/>
</dbReference>
<organism evidence="3 4">
    <name type="scientific">Thermosporothrix hazakensis</name>
    <dbReference type="NCBI Taxonomy" id="644383"/>
    <lineage>
        <taxon>Bacteria</taxon>
        <taxon>Bacillati</taxon>
        <taxon>Chloroflexota</taxon>
        <taxon>Ktedonobacteria</taxon>
        <taxon>Ktedonobacterales</taxon>
        <taxon>Thermosporotrichaceae</taxon>
        <taxon>Thermosporothrix</taxon>
    </lineage>
</organism>
<evidence type="ECO:0000313" key="3">
    <source>
        <dbReference type="EMBL" id="PZW23544.1"/>
    </source>
</evidence>
<name>A0A326U184_THEHA</name>
<proteinExistence type="predicted"/>
<feature type="domain" description="Enoyl reductase (ER)" evidence="2">
    <location>
        <begin position="20"/>
        <end position="331"/>
    </location>
</feature>
<dbReference type="SUPFAM" id="SSF50129">
    <property type="entry name" value="GroES-like"/>
    <property type="match status" value="1"/>
</dbReference>
<comment type="caution">
    <text evidence="3">The sequence shown here is derived from an EMBL/GenBank/DDBJ whole genome shotgun (WGS) entry which is preliminary data.</text>
</comment>
<dbReference type="PANTHER" id="PTHR43205">
    <property type="entry name" value="PROSTAGLANDIN REDUCTASE"/>
    <property type="match status" value="1"/>
</dbReference>
<dbReference type="InterPro" id="IPR020843">
    <property type="entry name" value="ER"/>
</dbReference>
<dbReference type="InterPro" id="IPR013149">
    <property type="entry name" value="ADH-like_C"/>
</dbReference>
<dbReference type="EMBL" id="QKUF01000025">
    <property type="protein sequence ID" value="PZW23544.1"/>
    <property type="molecule type" value="Genomic_DNA"/>
</dbReference>